<evidence type="ECO:0000313" key="10">
    <source>
        <dbReference type="Proteomes" id="UP001159428"/>
    </source>
</evidence>
<name>A0AAU9XTK1_9CNID</name>
<keyword evidence="4 8" id="KW-0812">Transmembrane</keyword>
<keyword evidence="6 8" id="KW-0472">Membrane</keyword>
<comment type="caution">
    <text evidence="9">The sequence shown here is derived from an EMBL/GenBank/DDBJ whole genome shotgun (WGS) entry which is preliminary data.</text>
</comment>
<evidence type="ECO:0000256" key="7">
    <source>
        <dbReference type="ARBA" id="ARBA00023170"/>
    </source>
</evidence>
<dbReference type="PANTHER" id="PTHR21444">
    <property type="entry name" value="COILED-COIL DOMAIN-CONTAINING PROTEIN 180"/>
    <property type="match status" value="1"/>
</dbReference>
<feature type="transmembrane region" description="Helical" evidence="8">
    <location>
        <begin position="348"/>
        <end position="369"/>
    </location>
</feature>
<dbReference type="EMBL" id="CALNXJ010000064">
    <property type="protein sequence ID" value="CAH3157446.1"/>
    <property type="molecule type" value="Genomic_DNA"/>
</dbReference>
<evidence type="ECO:0000256" key="4">
    <source>
        <dbReference type="ARBA" id="ARBA00022692"/>
    </source>
</evidence>
<feature type="transmembrane region" description="Helical" evidence="8">
    <location>
        <begin position="72"/>
        <end position="90"/>
    </location>
</feature>
<evidence type="ECO:0000256" key="6">
    <source>
        <dbReference type="ARBA" id="ARBA00023136"/>
    </source>
</evidence>
<feature type="transmembrane region" description="Helical" evidence="8">
    <location>
        <begin position="247"/>
        <end position="272"/>
    </location>
</feature>
<protein>
    <submittedName>
        <fullName evidence="9">Uncharacterized protein</fullName>
    </submittedName>
</protein>
<evidence type="ECO:0000256" key="5">
    <source>
        <dbReference type="ARBA" id="ARBA00022989"/>
    </source>
</evidence>
<dbReference type="InterPro" id="IPR026612">
    <property type="entry name" value="STRA6-like"/>
</dbReference>
<keyword evidence="2" id="KW-0813">Transport</keyword>
<dbReference type="GO" id="GO:0005886">
    <property type="term" value="C:plasma membrane"/>
    <property type="evidence" value="ECO:0007669"/>
    <property type="project" value="UniProtKB-SubCell"/>
</dbReference>
<feature type="transmembrane region" description="Helical" evidence="8">
    <location>
        <begin position="47"/>
        <end position="66"/>
    </location>
</feature>
<dbReference type="GO" id="GO:0071939">
    <property type="term" value="P:vitamin A import into cell"/>
    <property type="evidence" value="ECO:0007669"/>
    <property type="project" value="TreeGrafter"/>
</dbReference>
<dbReference type="Proteomes" id="UP001159428">
    <property type="component" value="Unassembled WGS sequence"/>
</dbReference>
<feature type="transmembrane region" description="Helical" evidence="8">
    <location>
        <begin position="402"/>
        <end position="431"/>
    </location>
</feature>
<dbReference type="AlphaFoldDB" id="A0AAU9XTK1"/>
<evidence type="ECO:0000256" key="1">
    <source>
        <dbReference type="ARBA" id="ARBA00004651"/>
    </source>
</evidence>
<feature type="transmembrane region" description="Helical" evidence="8">
    <location>
        <begin position="223"/>
        <end position="241"/>
    </location>
</feature>
<evidence type="ECO:0000256" key="8">
    <source>
        <dbReference type="SAM" id="Phobius"/>
    </source>
</evidence>
<accession>A0AAU9XTK1</accession>
<proteinExistence type="predicted"/>
<feature type="transmembrane region" description="Helical" evidence="8">
    <location>
        <begin position="315"/>
        <end position="336"/>
    </location>
</feature>
<gene>
    <name evidence="9" type="ORF">PMEA_00029981</name>
</gene>
<organism evidence="9 10">
    <name type="scientific">Pocillopora meandrina</name>
    <dbReference type="NCBI Taxonomy" id="46732"/>
    <lineage>
        <taxon>Eukaryota</taxon>
        <taxon>Metazoa</taxon>
        <taxon>Cnidaria</taxon>
        <taxon>Anthozoa</taxon>
        <taxon>Hexacorallia</taxon>
        <taxon>Scleractinia</taxon>
        <taxon>Astrocoeniina</taxon>
        <taxon>Pocilloporidae</taxon>
        <taxon>Pocillopora</taxon>
    </lineage>
</organism>
<feature type="transmembrane region" description="Helical" evidence="8">
    <location>
        <begin position="12"/>
        <end position="35"/>
    </location>
</feature>
<comment type="subcellular location">
    <subcellularLocation>
        <location evidence="1">Cell membrane</location>
        <topology evidence="1">Multi-pass membrane protein</topology>
    </subcellularLocation>
</comment>
<dbReference type="PANTHER" id="PTHR21444:SF15">
    <property type="entry name" value="RECEPTOR FOR RETINOL UPTAKE STRA6"/>
    <property type="match status" value="1"/>
</dbReference>
<evidence type="ECO:0000313" key="9">
    <source>
        <dbReference type="EMBL" id="CAH3157446.1"/>
    </source>
</evidence>
<sequence>MNFLGGLSNRWTIAVTFGATGSTLMTMAIVGKGGISVVPSESPWIKIIDVFLAVLLCTILFYPYFVCLTTEYKFVGSILGFLYGVLRFSFQLATQIRCHVAYKKTGSYGMFLIYNLPTTLCLIFITARFAFLIVRRVRQMWSVYSTESAVTIDQNKSYCYCQQCRLRNFFRYPDKTEWYWKVFYFFYTPRQDFKFSTQLISTVFLVGIVVFEVSTQCIRRCLVYRYGIGVIYSLHFDLSLARIQIYIFFILILGCLYGSYIFAALIYVITTLHFMKCHRDHMLQLYRGDRRLMQNVCLSPASFVGRSLSYTGYQIAYSVIGFVVLSNLGFLLSLILSLAIHSKIIRDLILSIAKGLVPSIVLAVILRVFQRVFLSRYVFRDREYPNFSVVIDNRRLFSIMSYAFVFLNTIVGVLSGLLRIAKAMILGLFFFSRLDRTVLMPGFQRWDKGFVAYLGFLHVLVAHRHPVVLMFCQLLIESNKATTSEEKQHSNISVQPNNAEEPKQVTGFKREIRHPRLSQRVVNRWLLAVTLLRNPTLIQYRHHSFSVPIEQSEVDTSSIAVLVDSMV</sequence>
<dbReference type="GO" id="GO:0034632">
    <property type="term" value="F:retinol transmembrane transporter activity"/>
    <property type="evidence" value="ECO:0007669"/>
    <property type="project" value="InterPro"/>
</dbReference>
<evidence type="ECO:0000256" key="3">
    <source>
        <dbReference type="ARBA" id="ARBA00022475"/>
    </source>
</evidence>
<dbReference type="Pfam" id="PF14752">
    <property type="entry name" value="RBP_receptor"/>
    <property type="match status" value="1"/>
</dbReference>
<keyword evidence="3" id="KW-1003">Cell membrane</keyword>
<evidence type="ECO:0000256" key="2">
    <source>
        <dbReference type="ARBA" id="ARBA00022448"/>
    </source>
</evidence>
<keyword evidence="5 8" id="KW-1133">Transmembrane helix</keyword>
<dbReference type="GO" id="GO:0038023">
    <property type="term" value="F:signaling receptor activity"/>
    <property type="evidence" value="ECO:0007669"/>
    <property type="project" value="InterPro"/>
</dbReference>
<keyword evidence="7" id="KW-0675">Receptor</keyword>
<keyword evidence="10" id="KW-1185">Reference proteome</keyword>
<feature type="transmembrane region" description="Helical" evidence="8">
    <location>
        <begin position="111"/>
        <end position="134"/>
    </location>
</feature>
<reference evidence="9 10" key="1">
    <citation type="submission" date="2022-05" db="EMBL/GenBank/DDBJ databases">
        <authorList>
            <consortium name="Genoscope - CEA"/>
            <person name="William W."/>
        </authorList>
    </citation>
    <scope>NUCLEOTIDE SEQUENCE [LARGE SCALE GENOMIC DNA]</scope>
</reference>